<dbReference type="RefSeq" id="WP_136864328.1">
    <property type="nucleotide sequence ID" value="NZ_SWCJ01000013.1"/>
</dbReference>
<dbReference type="Proteomes" id="UP000305675">
    <property type="component" value="Unassembled WGS sequence"/>
</dbReference>
<keyword evidence="3" id="KW-1185">Reference proteome</keyword>
<evidence type="ECO:0000256" key="1">
    <source>
        <dbReference type="SAM" id="MobiDB-lite"/>
    </source>
</evidence>
<protein>
    <submittedName>
        <fullName evidence="2">Uncharacterized protein</fullName>
    </submittedName>
</protein>
<sequence>MAIAVLSQEFKLLTDSQKLDAMGISPSAVEQAMWKASREYRSASELEPLNAGGSRASFEAVRTLREALLSMANGWKILNKHGQCLTINPERGLSILVTSGDKDTGLVDGQPKTKNGKGAETKLQVSANRQMSFDLFGEPANQSEEECIDKQQTWVLLYYFDFVKKEVRFELSLPVAFQDSGKQGKVKISDWKDRIYFKPIPLDDAARVNSPSEFNEEPDIEVVPKDDF</sequence>
<dbReference type="OrthoDB" id="8970090at2"/>
<dbReference type="AlphaFoldDB" id="A0A4U1BNA0"/>
<reference evidence="2 3" key="1">
    <citation type="submission" date="2019-04" db="EMBL/GenBank/DDBJ databases">
        <authorList>
            <person name="Hwang J.C."/>
        </authorList>
    </citation>
    <scope>NUCLEOTIDE SEQUENCE [LARGE SCALE GENOMIC DNA]</scope>
    <source>
        <strain evidence="2 3">IMCC35002</strain>
    </source>
</reference>
<organism evidence="2 3">
    <name type="scientific">Ferrimonas aestuarii</name>
    <dbReference type="NCBI Taxonomy" id="2569539"/>
    <lineage>
        <taxon>Bacteria</taxon>
        <taxon>Pseudomonadati</taxon>
        <taxon>Pseudomonadota</taxon>
        <taxon>Gammaproteobacteria</taxon>
        <taxon>Alteromonadales</taxon>
        <taxon>Ferrimonadaceae</taxon>
        <taxon>Ferrimonas</taxon>
    </lineage>
</organism>
<dbReference type="EMBL" id="SWCJ01000013">
    <property type="protein sequence ID" value="TKB53076.1"/>
    <property type="molecule type" value="Genomic_DNA"/>
</dbReference>
<accession>A0A4U1BNA0</accession>
<gene>
    <name evidence="2" type="ORF">FCL42_15495</name>
</gene>
<proteinExistence type="predicted"/>
<comment type="caution">
    <text evidence="2">The sequence shown here is derived from an EMBL/GenBank/DDBJ whole genome shotgun (WGS) entry which is preliminary data.</text>
</comment>
<feature type="region of interest" description="Disordered" evidence="1">
    <location>
        <begin position="205"/>
        <end position="228"/>
    </location>
</feature>
<name>A0A4U1BNA0_9GAMM</name>
<evidence type="ECO:0000313" key="2">
    <source>
        <dbReference type="EMBL" id="TKB53076.1"/>
    </source>
</evidence>
<evidence type="ECO:0000313" key="3">
    <source>
        <dbReference type="Proteomes" id="UP000305675"/>
    </source>
</evidence>